<dbReference type="OMA" id="CEFYREC"/>
<feature type="compositionally biased region" description="Low complexity" evidence="1">
    <location>
        <begin position="33"/>
        <end position="54"/>
    </location>
</feature>
<keyword evidence="3" id="KW-1185">Reference proteome</keyword>
<dbReference type="GeneID" id="31363382"/>
<feature type="compositionally biased region" description="Acidic residues" evidence="1">
    <location>
        <begin position="292"/>
        <end position="304"/>
    </location>
</feature>
<accession>D3BHA0</accession>
<dbReference type="RefSeq" id="XP_020431199.1">
    <property type="nucleotide sequence ID" value="XM_020578735.1"/>
</dbReference>
<dbReference type="InParanoid" id="D3BHA0"/>
<dbReference type="EMBL" id="ADBJ01000036">
    <property type="protein sequence ID" value="EFA79077.1"/>
    <property type="molecule type" value="Genomic_DNA"/>
</dbReference>
<feature type="region of interest" description="Disordered" evidence="1">
    <location>
        <begin position="1"/>
        <end position="59"/>
    </location>
</feature>
<organism evidence="2 3">
    <name type="scientific">Heterostelium pallidum (strain ATCC 26659 / Pp 5 / PN500)</name>
    <name type="common">Cellular slime mold</name>
    <name type="synonym">Polysphondylium pallidum</name>
    <dbReference type="NCBI Taxonomy" id="670386"/>
    <lineage>
        <taxon>Eukaryota</taxon>
        <taxon>Amoebozoa</taxon>
        <taxon>Evosea</taxon>
        <taxon>Eumycetozoa</taxon>
        <taxon>Dictyostelia</taxon>
        <taxon>Acytosteliales</taxon>
        <taxon>Acytosteliaceae</taxon>
        <taxon>Heterostelium</taxon>
    </lineage>
</organism>
<dbReference type="SUPFAM" id="SSF103657">
    <property type="entry name" value="BAR/IMD domain-like"/>
    <property type="match status" value="1"/>
</dbReference>
<dbReference type="InterPro" id="IPR027267">
    <property type="entry name" value="AH/BAR_dom_sf"/>
</dbReference>
<evidence type="ECO:0000313" key="2">
    <source>
        <dbReference type="EMBL" id="EFA79077.1"/>
    </source>
</evidence>
<dbReference type="CDD" id="cd07307">
    <property type="entry name" value="BAR"/>
    <property type="match status" value="1"/>
</dbReference>
<sequence length="314" mass="36023">MEPRDRSTSLTSPPKESPKAFSYNGKLFTNNPNNSDVTGSGSNSSNSAHTSPPNKSRMRRLSLTVSVSTQKYLEKMGKQTTTDTNDIKELKTLLKGLKKDLRGIKKLGRQITIDAQKETSGKQFGEMLLEFGEGALKSTEEGLAMRELGEQIVNFEENRMEEYTNGLGGMIEPMLNYYSTDLKKAREVKRKQNLVRIRYEQSSQNLMETKKKNDIYSMKTLNARKNEEDCKTVYNSTTKEFIEVMKSNKTKFQADLRSMIKEFADMQTQYYREAMENWEDFYDSLDSIIPDKEEEEEGDEDAGEETDHSDEKSK</sequence>
<evidence type="ECO:0000313" key="3">
    <source>
        <dbReference type="Proteomes" id="UP000001396"/>
    </source>
</evidence>
<gene>
    <name evidence="2" type="ORF">PPL_07902</name>
</gene>
<proteinExistence type="predicted"/>
<dbReference type="Gene3D" id="1.20.1270.60">
    <property type="entry name" value="Arfaptin homology (AH) domain/BAR domain"/>
    <property type="match status" value="1"/>
</dbReference>
<comment type="caution">
    <text evidence="2">The sequence shown here is derived from an EMBL/GenBank/DDBJ whole genome shotgun (WGS) entry which is preliminary data.</text>
</comment>
<feature type="compositionally biased region" description="Basic and acidic residues" evidence="1">
    <location>
        <begin position="305"/>
        <end position="314"/>
    </location>
</feature>
<name>D3BHA0_HETP5</name>
<feature type="region of interest" description="Disordered" evidence="1">
    <location>
        <begin position="285"/>
        <end position="314"/>
    </location>
</feature>
<dbReference type="Proteomes" id="UP000001396">
    <property type="component" value="Unassembled WGS sequence"/>
</dbReference>
<dbReference type="AlphaFoldDB" id="D3BHA0"/>
<reference evidence="2 3" key="1">
    <citation type="journal article" date="2011" name="Genome Res.">
        <title>Phylogeny-wide analysis of social amoeba genomes highlights ancient origins for complex intercellular communication.</title>
        <authorList>
            <person name="Heidel A.J."/>
            <person name="Lawal H.M."/>
            <person name="Felder M."/>
            <person name="Schilde C."/>
            <person name="Helps N.R."/>
            <person name="Tunggal B."/>
            <person name="Rivero F."/>
            <person name="John U."/>
            <person name="Schleicher M."/>
            <person name="Eichinger L."/>
            <person name="Platzer M."/>
            <person name="Noegel A.A."/>
            <person name="Schaap P."/>
            <person name="Gloeckner G."/>
        </authorList>
    </citation>
    <scope>NUCLEOTIDE SEQUENCE [LARGE SCALE GENOMIC DNA]</scope>
    <source>
        <strain evidence="3">ATCC 26659 / Pp 5 / PN500</strain>
    </source>
</reference>
<evidence type="ECO:0008006" key="4">
    <source>
        <dbReference type="Google" id="ProtNLM"/>
    </source>
</evidence>
<evidence type="ECO:0000256" key="1">
    <source>
        <dbReference type="SAM" id="MobiDB-lite"/>
    </source>
</evidence>
<protein>
    <recommendedName>
        <fullName evidence="4">BAR domain-containing protein</fullName>
    </recommendedName>
</protein>